<feature type="non-terminal residue" evidence="2">
    <location>
        <position position="1"/>
    </location>
</feature>
<name>A0A6P1ZAY6_9BACT</name>
<keyword evidence="1" id="KW-0472">Membrane</keyword>
<feature type="transmembrane region" description="Helical" evidence="1">
    <location>
        <begin position="6"/>
        <end position="24"/>
    </location>
</feature>
<gene>
    <name evidence="2" type="ORF">DQK91_23440</name>
</gene>
<organism evidence="2 3">
    <name type="scientific">Oceanidesulfovibrio marinus</name>
    <dbReference type="NCBI Taxonomy" id="370038"/>
    <lineage>
        <taxon>Bacteria</taxon>
        <taxon>Pseudomonadati</taxon>
        <taxon>Thermodesulfobacteriota</taxon>
        <taxon>Desulfovibrionia</taxon>
        <taxon>Desulfovibrionales</taxon>
        <taxon>Desulfovibrionaceae</taxon>
        <taxon>Oceanidesulfovibrio</taxon>
    </lineage>
</organism>
<evidence type="ECO:0000313" key="3">
    <source>
        <dbReference type="Proteomes" id="UP000434052"/>
    </source>
</evidence>
<keyword evidence="1" id="KW-0812">Transmembrane</keyword>
<proteinExistence type="predicted"/>
<dbReference type="EMBL" id="QMIF01000336">
    <property type="protein sequence ID" value="TVM24156.1"/>
    <property type="molecule type" value="Genomic_DNA"/>
</dbReference>
<comment type="caution">
    <text evidence="2">The sequence shown here is derived from an EMBL/GenBank/DDBJ whole genome shotgun (WGS) entry which is preliminary data.</text>
</comment>
<sequence length="66" mass="7131">LPLVPPSVYLIGFLAQAAIAGLATRGRFADLSWLRGIGILRLSLVPAYVLGVIVIKFVMQIGWPKL</sequence>
<evidence type="ECO:0000256" key="1">
    <source>
        <dbReference type="SAM" id="Phobius"/>
    </source>
</evidence>
<accession>A0A6P1ZAY6</accession>
<evidence type="ECO:0000313" key="2">
    <source>
        <dbReference type="EMBL" id="TVM24156.1"/>
    </source>
</evidence>
<keyword evidence="1" id="KW-1133">Transmembrane helix</keyword>
<dbReference type="AlphaFoldDB" id="A0A6P1ZAY6"/>
<dbReference type="Proteomes" id="UP000434052">
    <property type="component" value="Unassembled WGS sequence"/>
</dbReference>
<reference evidence="2 3" key="1">
    <citation type="submission" date="2018-06" db="EMBL/GenBank/DDBJ databases">
        <title>Complete genome of Desulfovibrio marinus P48SEP.</title>
        <authorList>
            <person name="Crispim J.S."/>
            <person name="Vidigal P.M.P."/>
            <person name="Silva L.C.F."/>
            <person name="Araujo L.C."/>
            <person name="Laguardia C.N."/>
            <person name="Dias R.S."/>
            <person name="Sousa M.P."/>
            <person name="Paula S.O."/>
            <person name="Silva C."/>
        </authorList>
    </citation>
    <scope>NUCLEOTIDE SEQUENCE [LARGE SCALE GENOMIC DNA]</scope>
    <source>
        <strain evidence="2 3">P48SEP</strain>
    </source>
</reference>
<feature type="transmembrane region" description="Helical" evidence="1">
    <location>
        <begin position="45"/>
        <end position="63"/>
    </location>
</feature>
<protein>
    <submittedName>
        <fullName evidence="2">Uncharacterized protein</fullName>
    </submittedName>
</protein>